<keyword evidence="2" id="KW-0597">Phosphoprotein</keyword>
<dbReference type="InterPro" id="IPR002178">
    <property type="entry name" value="PTS_EIIA_type-2_dom"/>
</dbReference>
<dbReference type="PANTHER" id="PTHR47738">
    <property type="entry name" value="PTS SYSTEM FRUCTOSE-LIKE EIIA COMPONENT-RELATED"/>
    <property type="match status" value="1"/>
</dbReference>
<dbReference type="Gene3D" id="3.40.930.10">
    <property type="entry name" value="Mannitol-specific EII, Chain A"/>
    <property type="match status" value="1"/>
</dbReference>
<evidence type="ECO:0000256" key="1">
    <source>
        <dbReference type="ARBA" id="ARBA00022448"/>
    </source>
</evidence>
<dbReference type="NCBIfam" id="TIGR00848">
    <property type="entry name" value="fruA"/>
    <property type="match status" value="1"/>
</dbReference>
<dbReference type="EMBL" id="JAUSUE010000036">
    <property type="protein sequence ID" value="MDQ0205213.1"/>
    <property type="molecule type" value="Genomic_DNA"/>
</dbReference>
<dbReference type="PROSITE" id="PS51094">
    <property type="entry name" value="PTS_EIIA_TYPE_2"/>
    <property type="match status" value="1"/>
</dbReference>
<dbReference type="Proteomes" id="UP001239167">
    <property type="component" value="Unassembled WGS sequence"/>
</dbReference>
<dbReference type="RefSeq" id="WP_196605090.1">
    <property type="nucleotide sequence ID" value="NZ_CP116940.1"/>
</dbReference>
<feature type="domain" description="PTS EIIA type-2" evidence="6">
    <location>
        <begin position="8"/>
        <end position="155"/>
    </location>
</feature>
<dbReference type="InterPro" id="IPR004715">
    <property type="entry name" value="PTS_IIA_fruc"/>
</dbReference>
<reference evidence="7 8" key="1">
    <citation type="submission" date="2023-07" db="EMBL/GenBank/DDBJ databases">
        <title>Genomic Encyclopedia of Type Strains, Phase IV (KMG-IV): sequencing the most valuable type-strain genomes for metagenomic binning, comparative biology and taxonomic classification.</title>
        <authorList>
            <person name="Goeker M."/>
        </authorList>
    </citation>
    <scope>NUCLEOTIDE SEQUENCE [LARGE SCALE GENOMIC DNA]</scope>
    <source>
        <strain evidence="7 8">DSM 16980</strain>
    </source>
</reference>
<organism evidence="7 8">
    <name type="scientific">Pectinatus haikarae</name>
    <dbReference type="NCBI Taxonomy" id="349096"/>
    <lineage>
        <taxon>Bacteria</taxon>
        <taxon>Bacillati</taxon>
        <taxon>Bacillota</taxon>
        <taxon>Negativicutes</taxon>
        <taxon>Selenomonadales</taxon>
        <taxon>Selenomonadaceae</taxon>
        <taxon>Pectinatus</taxon>
    </lineage>
</organism>
<dbReference type="SUPFAM" id="SSF55804">
    <property type="entry name" value="Phoshotransferase/anion transport protein"/>
    <property type="match status" value="1"/>
</dbReference>
<accession>A0ABT9YC58</accession>
<keyword evidence="3" id="KW-0762">Sugar transport</keyword>
<sequence length="156" mass="17532">MGKVLISNALQKNAVVLNVDSFNDKEAVFDFLADRLEQVQVVKNKDDFVAALNYREKLGPTYMGNFIAIPHGKSKTVVNPGVAFCRCRKPFIYKSADTAGEVKYIFMLAIPESQAANDYLRVLAALAGMLVHQEFIDALETIESYEQLLLIIEKWQ</sequence>
<evidence type="ECO:0000313" key="8">
    <source>
        <dbReference type="Proteomes" id="UP001239167"/>
    </source>
</evidence>
<gene>
    <name evidence="7" type="ORF">J2S01_002958</name>
</gene>
<name>A0ABT9YC58_9FIRM</name>
<keyword evidence="5" id="KW-0598">Phosphotransferase system</keyword>
<evidence type="ECO:0000259" key="6">
    <source>
        <dbReference type="PROSITE" id="PS51094"/>
    </source>
</evidence>
<dbReference type="PROSITE" id="PS00372">
    <property type="entry name" value="PTS_EIIA_TYPE_2_HIS"/>
    <property type="match status" value="1"/>
</dbReference>
<dbReference type="InterPro" id="IPR051541">
    <property type="entry name" value="PTS_SugarTrans_NitroReg"/>
</dbReference>
<proteinExistence type="predicted"/>
<protein>
    <submittedName>
        <fullName evidence="7">Fructose-specific phosphotransferase system IIA component</fullName>
    </submittedName>
</protein>
<dbReference type="CDD" id="cd00211">
    <property type="entry name" value="PTS_IIA_fru"/>
    <property type="match status" value="1"/>
</dbReference>
<dbReference type="InterPro" id="IPR016152">
    <property type="entry name" value="PTrfase/Anion_transptr"/>
</dbReference>
<evidence type="ECO:0000256" key="5">
    <source>
        <dbReference type="ARBA" id="ARBA00022683"/>
    </source>
</evidence>
<dbReference type="PANTHER" id="PTHR47738:SF2">
    <property type="entry name" value="PTS SYSTEM FRUCTOSE-LIKE EIIA COMPONENT"/>
    <property type="match status" value="1"/>
</dbReference>
<keyword evidence="8" id="KW-1185">Reference proteome</keyword>
<evidence type="ECO:0000313" key="7">
    <source>
        <dbReference type="EMBL" id="MDQ0205213.1"/>
    </source>
</evidence>
<evidence type="ECO:0000256" key="3">
    <source>
        <dbReference type="ARBA" id="ARBA00022597"/>
    </source>
</evidence>
<keyword evidence="1" id="KW-0813">Transport</keyword>
<comment type="caution">
    <text evidence="7">The sequence shown here is derived from an EMBL/GenBank/DDBJ whole genome shotgun (WGS) entry which is preliminary data.</text>
</comment>
<keyword evidence="4" id="KW-0808">Transferase</keyword>
<evidence type="ECO:0000256" key="2">
    <source>
        <dbReference type="ARBA" id="ARBA00022553"/>
    </source>
</evidence>
<evidence type="ECO:0000256" key="4">
    <source>
        <dbReference type="ARBA" id="ARBA00022679"/>
    </source>
</evidence>
<dbReference type="Pfam" id="PF00359">
    <property type="entry name" value="PTS_EIIA_2"/>
    <property type="match status" value="1"/>
</dbReference>